<reference evidence="1 2" key="1">
    <citation type="submission" date="2017-10" db="EMBL/GenBank/DDBJ databases">
        <title>Extensive intraspecific genome diversity in a model arbuscular mycorrhizal fungus.</title>
        <authorList>
            <person name="Chen E.C.H."/>
            <person name="Morin E."/>
            <person name="Baudet D."/>
            <person name="Noel J."/>
            <person name="Ndikumana S."/>
            <person name="Charron P."/>
            <person name="St-Onge C."/>
            <person name="Giorgi J."/>
            <person name="Grigoriev I.V."/>
            <person name="Roux C."/>
            <person name="Martin F.M."/>
            <person name="Corradi N."/>
        </authorList>
    </citation>
    <scope>NUCLEOTIDE SEQUENCE [LARGE SCALE GENOMIC DNA]</scope>
    <source>
        <strain evidence="1 2">A1</strain>
    </source>
</reference>
<dbReference type="Proteomes" id="UP000232688">
    <property type="component" value="Unassembled WGS sequence"/>
</dbReference>
<comment type="caution">
    <text evidence="1">The sequence shown here is derived from an EMBL/GenBank/DDBJ whole genome shotgun (WGS) entry which is preliminary data.</text>
</comment>
<feature type="non-terminal residue" evidence="1">
    <location>
        <position position="1"/>
    </location>
</feature>
<dbReference type="AlphaFoldDB" id="A0A2N0RCP1"/>
<dbReference type="VEuPathDB" id="FungiDB:RhiirA1_488582"/>
<gene>
    <name evidence="1" type="ORF">RhiirA1_488582</name>
</gene>
<evidence type="ECO:0000313" key="2">
    <source>
        <dbReference type="Proteomes" id="UP000232688"/>
    </source>
</evidence>
<organism evidence="1 2">
    <name type="scientific">Rhizophagus irregularis</name>
    <dbReference type="NCBI Taxonomy" id="588596"/>
    <lineage>
        <taxon>Eukaryota</taxon>
        <taxon>Fungi</taxon>
        <taxon>Fungi incertae sedis</taxon>
        <taxon>Mucoromycota</taxon>
        <taxon>Glomeromycotina</taxon>
        <taxon>Glomeromycetes</taxon>
        <taxon>Glomerales</taxon>
        <taxon>Glomeraceae</taxon>
        <taxon>Rhizophagus</taxon>
    </lineage>
</organism>
<reference evidence="1 2" key="2">
    <citation type="submission" date="2017-10" db="EMBL/GenBank/DDBJ databases">
        <title>Genome analyses suggest a sexual origin of heterokaryosis in a supposedly ancient asexual fungus.</title>
        <authorList>
            <person name="Corradi N."/>
            <person name="Sedzielewska K."/>
            <person name="Noel J."/>
            <person name="Charron P."/>
            <person name="Farinelli L."/>
            <person name="Marton T."/>
            <person name="Kruger M."/>
            <person name="Pelin A."/>
            <person name="Brachmann A."/>
            <person name="Corradi N."/>
        </authorList>
    </citation>
    <scope>NUCLEOTIDE SEQUENCE [LARGE SCALE GENOMIC DNA]</scope>
    <source>
        <strain evidence="1 2">A1</strain>
    </source>
</reference>
<dbReference type="EMBL" id="LLXH01001041">
    <property type="protein sequence ID" value="PKC61060.1"/>
    <property type="molecule type" value="Genomic_DNA"/>
</dbReference>
<proteinExistence type="predicted"/>
<accession>A0A2N0RCP1</accession>
<name>A0A2N0RCP1_9GLOM</name>
<evidence type="ECO:0000313" key="1">
    <source>
        <dbReference type="EMBL" id="PKC61060.1"/>
    </source>
</evidence>
<sequence length="108" mass="12291">GISHLHICSKGTLIVQCFGLTQNPFNGNYMLVIDYKDMNNSSKGSSNWNNSRVYSFKNLPEPRNATKAYHHSIQFDFDLQDGLIIDEKDLTVNPNKKVNSNNNEGSYY</sequence>
<protein>
    <submittedName>
        <fullName evidence="1">Uncharacterized protein</fullName>
    </submittedName>
</protein>